<dbReference type="Pfam" id="PF16158">
    <property type="entry name" value="N_BRCA1_IG"/>
    <property type="match status" value="1"/>
</dbReference>
<feature type="compositionally biased region" description="Polar residues" evidence="5">
    <location>
        <begin position="681"/>
        <end position="691"/>
    </location>
</feature>
<dbReference type="PANTHER" id="PTHR20930">
    <property type="entry name" value="OVARIAN CARCINOMA ANTIGEN CA125-RELATED"/>
    <property type="match status" value="1"/>
</dbReference>
<feature type="region of interest" description="Disordered" evidence="5">
    <location>
        <begin position="216"/>
        <end position="235"/>
    </location>
</feature>
<feature type="compositionally biased region" description="Pro residues" evidence="5">
    <location>
        <begin position="974"/>
        <end position="987"/>
    </location>
</feature>
<proteinExistence type="predicted"/>
<feature type="region of interest" description="Disordered" evidence="5">
    <location>
        <begin position="959"/>
        <end position="1039"/>
    </location>
</feature>
<feature type="domain" description="ZZ-type" evidence="6">
    <location>
        <begin position="456"/>
        <end position="511"/>
    </location>
</feature>
<feature type="domain" description="ZZ-type" evidence="6">
    <location>
        <begin position="617"/>
        <end position="672"/>
    </location>
</feature>
<feature type="compositionally biased region" description="Low complexity" evidence="5">
    <location>
        <begin position="422"/>
        <end position="435"/>
    </location>
</feature>
<organism evidence="7 8">
    <name type="scientific">Marasmius crinis-equi</name>
    <dbReference type="NCBI Taxonomy" id="585013"/>
    <lineage>
        <taxon>Eukaryota</taxon>
        <taxon>Fungi</taxon>
        <taxon>Dikarya</taxon>
        <taxon>Basidiomycota</taxon>
        <taxon>Agaricomycotina</taxon>
        <taxon>Agaricomycetes</taxon>
        <taxon>Agaricomycetidae</taxon>
        <taxon>Agaricales</taxon>
        <taxon>Marasmiineae</taxon>
        <taxon>Marasmiaceae</taxon>
        <taxon>Marasmius</taxon>
    </lineage>
</organism>
<evidence type="ECO:0000256" key="5">
    <source>
        <dbReference type="SAM" id="MobiDB-lite"/>
    </source>
</evidence>
<feature type="compositionally biased region" description="Acidic residues" evidence="5">
    <location>
        <begin position="1375"/>
        <end position="1404"/>
    </location>
</feature>
<feature type="region of interest" description="Disordered" evidence="5">
    <location>
        <begin position="405"/>
        <end position="436"/>
    </location>
</feature>
<dbReference type="InterPro" id="IPR000433">
    <property type="entry name" value="Znf_ZZ"/>
</dbReference>
<dbReference type="InterPro" id="IPR013783">
    <property type="entry name" value="Ig-like_fold"/>
</dbReference>
<reference evidence="7 8" key="1">
    <citation type="submission" date="2024-02" db="EMBL/GenBank/DDBJ databases">
        <title>A draft genome for the cacao thread blight pathogen Marasmius crinis-equi.</title>
        <authorList>
            <person name="Cohen S.P."/>
            <person name="Baruah I.K."/>
            <person name="Amoako-Attah I."/>
            <person name="Bukari Y."/>
            <person name="Meinhardt L.W."/>
            <person name="Bailey B.A."/>
        </authorList>
    </citation>
    <scope>NUCLEOTIDE SEQUENCE [LARGE SCALE GENOMIC DNA]</scope>
    <source>
        <strain evidence="7 8">GH-76</strain>
    </source>
</reference>
<dbReference type="CDD" id="cd14947">
    <property type="entry name" value="NBR1_like"/>
    <property type="match status" value="1"/>
</dbReference>
<feature type="compositionally biased region" description="Basic and acidic residues" evidence="5">
    <location>
        <begin position="1166"/>
        <end position="1179"/>
    </location>
</feature>
<accession>A0ABR3EXT0</accession>
<gene>
    <name evidence="7" type="ORF">V5O48_014273</name>
</gene>
<keyword evidence="8" id="KW-1185">Reference proteome</keyword>
<feature type="compositionally biased region" description="Low complexity" evidence="5">
    <location>
        <begin position="1361"/>
        <end position="1374"/>
    </location>
</feature>
<evidence type="ECO:0000259" key="6">
    <source>
        <dbReference type="PROSITE" id="PS50135"/>
    </source>
</evidence>
<feature type="compositionally biased region" description="Pro residues" evidence="5">
    <location>
        <begin position="540"/>
        <end position="550"/>
    </location>
</feature>
<dbReference type="CDD" id="cd02249">
    <property type="entry name" value="ZZ"/>
    <property type="match status" value="1"/>
</dbReference>
<feature type="compositionally biased region" description="Low complexity" evidence="5">
    <location>
        <begin position="1012"/>
        <end position="1031"/>
    </location>
</feature>
<keyword evidence="1" id="KW-0479">Metal-binding</keyword>
<dbReference type="InterPro" id="IPR043145">
    <property type="entry name" value="Znf_ZZ_sf"/>
</dbReference>
<dbReference type="InterPro" id="IPR032350">
    <property type="entry name" value="Nbr1_FW"/>
</dbReference>
<evidence type="ECO:0000256" key="1">
    <source>
        <dbReference type="ARBA" id="ARBA00022723"/>
    </source>
</evidence>
<feature type="region of interest" description="Disordered" evidence="5">
    <location>
        <begin position="1155"/>
        <end position="1180"/>
    </location>
</feature>
<dbReference type="SUPFAM" id="SSF57850">
    <property type="entry name" value="RING/U-box"/>
    <property type="match status" value="3"/>
</dbReference>
<keyword evidence="2 4" id="KW-0863">Zinc-finger</keyword>
<feature type="compositionally biased region" description="Polar residues" evidence="5">
    <location>
        <begin position="527"/>
        <end position="537"/>
    </location>
</feature>
<comment type="caution">
    <text evidence="7">The sequence shown here is derived from an EMBL/GenBank/DDBJ whole genome shotgun (WGS) entry which is preliminary data.</text>
</comment>
<dbReference type="Pfam" id="PF00569">
    <property type="entry name" value="ZZ"/>
    <property type="match status" value="3"/>
</dbReference>
<evidence type="ECO:0000256" key="2">
    <source>
        <dbReference type="ARBA" id="ARBA00022771"/>
    </source>
</evidence>
<name>A0ABR3EXT0_9AGAR</name>
<keyword evidence="3" id="KW-0862">Zinc</keyword>
<evidence type="ECO:0000256" key="3">
    <source>
        <dbReference type="ARBA" id="ARBA00022833"/>
    </source>
</evidence>
<dbReference type="SMART" id="SM00291">
    <property type="entry name" value="ZnF_ZZ"/>
    <property type="match status" value="3"/>
</dbReference>
<evidence type="ECO:0000313" key="7">
    <source>
        <dbReference type="EMBL" id="KAL0567721.1"/>
    </source>
</evidence>
<dbReference type="PROSITE" id="PS01357">
    <property type="entry name" value="ZF_ZZ_1"/>
    <property type="match status" value="1"/>
</dbReference>
<dbReference type="Proteomes" id="UP001465976">
    <property type="component" value="Unassembled WGS sequence"/>
</dbReference>
<feature type="compositionally biased region" description="Basic and acidic residues" evidence="5">
    <location>
        <begin position="1320"/>
        <end position="1330"/>
    </location>
</feature>
<feature type="domain" description="ZZ-type" evidence="6">
    <location>
        <begin position="554"/>
        <end position="606"/>
    </location>
</feature>
<dbReference type="Gene3D" id="3.30.60.90">
    <property type="match status" value="3"/>
</dbReference>
<feature type="region of interest" description="Disordered" evidence="5">
    <location>
        <begin position="1320"/>
        <end position="1404"/>
    </location>
</feature>
<dbReference type="CDD" id="cd02340">
    <property type="entry name" value="ZZ_NBR1_like"/>
    <property type="match status" value="2"/>
</dbReference>
<feature type="region of interest" description="Disordered" evidence="5">
    <location>
        <begin position="521"/>
        <end position="550"/>
    </location>
</feature>
<feature type="region of interest" description="Disordered" evidence="5">
    <location>
        <begin position="680"/>
        <end position="716"/>
    </location>
</feature>
<dbReference type="PANTHER" id="PTHR20930:SF0">
    <property type="entry name" value="PROTEIN ILRUN"/>
    <property type="match status" value="1"/>
</dbReference>
<protein>
    <recommendedName>
        <fullName evidence="6">ZZ-type domain-containing protein</fullName>
    </recommendedName>
</protein>
<sequence length="1404" mass="152840">MFTVKATYRGETRKFTFSDSSVFPSFPQIYHQLYRVFPISHNYYLSKLLFSPDSAVSKSRVLLAREVHGEEDYKRAVEAQAGTKGAWINPLLKFFVYDETPHKLPALPSPFTASSSVASTTPATSIASTLPDPYSTNGFTPISFSLIPPPPIIFSSVSTPVQSSEATPRPHSPRLPQHYQAPVHVPTVCCEDLQEIKSLVLSFKQDLEKIHTRLDGMQVSDVPPPPPAKPTPSNTGAQMCTSCATALKPGVSFGCAQCTAIFCSECGAGHSYFPHVECADGGFKHACSARAWESSPGPSQSTHSARMSSPSPPPLPANKPASPSAATPVYPSLCMYKWCWKCSKLKQGHWYSCESCASNLCPQCTESDVSSCAFSSESHSWKKRTCGHCPQSVDTRETPAAVQSDVDVPMGSPSAPPPLPWPQVSHSPVPSTSRPLPSPPLHIPGIPLLDESLPVHGGVQCDSCNLIPIRGARHKCLDCPDYDLCTNCISAGGAEKHNPFHEFLELTEPGRVVVHTVYSGRGERETTSNAPSLQASSVPEPQPTTPQPAPEPVVHAATCNLCDSRIHGTRYKCTDCPDFDTCEGCFAITYVHHPRHTFVRLDHVEQLIRRAEVDRPLHYAICDSCQKGISGVRFKCMHPQCLDFDLCEDCESHPISVHPSSHPMLKVRDPDSTMPIVARAGQSNTSETATRTPLDGPVAERQRNVSSSSPTSAPPQHIVSVANEEQAPLPTLPRTLSSELRLSSPAPSLPFVLSHSSAPRIPSPVMYEHRYVKDSPPSQFVRPPSPFFYAESERSISPPSVDYHGHTAVDVPYSRLGPSRAIARSPPVLPTPPRLGSQEKEWEAEVWRRLTEPEPSIPSPPAKKVTFPPWLATSVARESPVTVPSVAVPNLPDPFIVPLSSSPVEFFPDISFPGPEAALDDSWPIPPTMTMREYIQPPYNVQVSSRSVSGSEVAEPEVIEIAPPPARSGRSSLLPPPPPRIPTPPLDPNSWLFRFITPPSGSDISDPPTPAPSSLATAATASPSIPPSASTIVSETTTQTRFPPVEEINESRVQLPPPVPDNNVPVQKKIDEAENFWGYSSRGVAHLTEGNGTASEETHASFEKDLFNALKASERFDTPAETPVAVASPLMGELLNRPTSVSRSSTMLNLREILNEQPMESPSPKEVSKSQDVEIKEKESDEQEPLIAAFARQLTVSTIVPLAAIYISDHSVPDGQVFPPGAEFIKSWRMKNSGGRAWDDNTELVWVGGDNLSKNAVSSPAPVKIGRLDAGNETDVRTEELKAPEREGRYVGYYRLRDGEGSVFGESIWLDINVKMQDKEESSESSDEYKSMSSSSVIVMPQAVNDIVSRTSSTTEHDSDNASSDSSSISLISVESDEEWEDSREQVPAEDGDEYIVLYDDDSE</sequence>
<dbReference type="Gene3D" id="2.60.40.10">
    <property type="entry name" value="Immunoglobulins"/>
    <property type="match status" value="1"/>
</dbReference>
<dbReference type="EMBL" id="JBAHYK010001517">
    <property type="protein sequence ID" value="KAL0567721.1"/>
    <property type="molecule type" value="Genomic_DNA"/>
</dbReference>
<dbReference type="PROSITE" id="PS50135">
    <property type="entry name" value="ZF_ZZ_2"/>
    <property type="match status" value="3"/>
</dbReference>
<evidence type="ECO:0000256" key="4">
    <source>
        <dbReference type="PROSITE-ProRule" id="PRU00228"/>
    </source>
</evidence>
<evidence type="ECO:0000313" key="8">
    <source>
        <dbReference type="Proteomes" id="UP001465976"/>
    </source>
</evidence>
<feature type="region of interest" description="Disordered" evidence="5">
    <location>
        <begin position="297"/>
        <end position="322"/>
    </location>
</feature>